<gene>
    <name evidence="2" type="ORF">CCR87_12170</name>
</gene>
<dbReference type="InterPro" id="IPR035965">
    <property type="entry name" value="PAS-like_dom_sf"/>
</dbReference>
<evidence type="ECO:0000259" key="1">
    <source>
        <dbReference type="Pfam" id="PF08447"/>
    </source>
</evidence>
<dbReference type="InterPro" id="IPR013655">
    <property type="entry name" value="PAS_fold_3"/>
</dbReference>
<reference evidence="2" key="1">
    <citation type="submission" date="2017-05" db="EMBL/GenBank/DDBJ databases">
        <authorList>
            <person name="Imhoff J.F."/>
            <person name="Rahn T."/>
            <person name="Kuenzel S."/>
            <person name="Neulinger S.C."/>
        </authorList>
    </citation>
    <scope>NUCLEOTIDE SEQUENCE</scope>
    <source>
        <strain evidence="2">LMG 28126</strain>
    </source>
</reference>
<organism evidence="2 3">
    <name type="scientific">Rhodobaculum claviforme</name>
    <dbReference type="NCBI Taxonomy" id="1549854"/>
    <lineage>
        <taxon>Bacteria</taxon>
        <taxon>Pseudomonadati</taxon>
        <taxon>Pseudomonadota</taxon>
        <taxon>Alphaproteobacteria</taxon>
        <taxon>Rhodobacterales</taxon>
        <taxon>Paracoccaceae</taxon>
        <taxon>Rhodobaculum</taxon>
    </lineage>
</organism>
<sequence length="405" mass="43995">MTAPRPADPAELPLATEEILISRTDARGIIESGNSVFRRVCGHDWDRLLGAPHKLIRHPDMPAGVYHLFWAELNAGRTVGAYVKNRTADGRHYWVFAVAMPAPEGFVSIRMKPTSPMLDRIRPLYATLRRRETEEALTPDASHAALCAALGAWGHDSYRAFMACALEAEFTARAEAMGRGLEARVRRGRSLGQAIAAARRNAAEITRLFEDIRGVPTNIRILAAQLERGGGPIGVISTNHTTLSEEMLTGVNDFRAAAEHTGRSIEEGIFRSCALALLQEVADSYLGDAGLPAAIDPPRETRLLRDLAARGQLESDAAMAAIATQAEHFAKVAKGVKRHVAGLDVTRIMCKIENARLSDTTSGLSEIIDTLEEVQSRIAVQLAEIERASRAILSGTRRGGHLHVA</sequence>
<keyword evidence="3" id="KW-1185">Reference proteome</keyword>
<name>A0A934TLZ3_9RHOB</name>
<dbReference type="Gene3D" id="3.30.450.20">
    <property type="entry name" value="PAS domain"/>
    <property type="match status" value="1"/>
</dbReference>
<dbReference type="Proteomes" id="UP000706333">
    <property type="component" value="Unassembled WGS sequence"/>
</dbReference>
<dbReference type="RefSeq" id="WP_201157825.1">
    <property type="nucleotide sequence ID" value="NZ_NHSD01000287.1"/>
</dbReference>
<dbReference type="AlphaFoldDB" id="A0A934TLZ3"/>
<proteinExistence type="predicted"/>
<comment type="caution">
    <text evidence="2">The sequence shown here is derived from an EMBL/GenBank/DDBJ whole genome shotgun (WGS) entry which is preliminary data.</text>
</comment>
<dbReference type="EMBL" id="NHSD01000287">
    <property type="protein sequence ID" value="MBK5928073.1"/>
    <property type="molecule type" value="Genomic_DNA"/>
</dbReference>
<dbReference type="SUPFAM" id="SSF55785">
    <property type="entry name" value="PYP-like sensor domain (PAS domain)"/>
    <property type="match status" value="1"/>
</dbReference>
<protein>
    <recommendedName>
        <fullName evidence="1">PAS fold-3 domain-containing protein</fullName>
    </recommendedName>
</protein>
<evidence type="ECO:0000313" key="3">
    <source>
        <dbReference type="Proteomes" id="UP000706333"/>
    </source>
</evidence>
<accession>A0A934TLZ3</accession>
<feature type="domain" description="PAS fold-3" evidence="1">
    <location>
        <begin position="34"/>
        <end position="101"/>
    </location>
</feature>
<dbReference type="Pfam" id="PF08447">
    <property type="entry name" value="PAS_3"/>
    <property type="match status" value="1"/>
</dbReference>
<evidence type="ECO:0000313" key="2">
    <source>
        <dbReference type="EMBL" id="MBK5928073.1"/>
    </source>
</evidence>
<reference evidence="2" key="2">
    <citation type="journal article" date="2020" name="Microorganisms">
        <title>Osmotic Adaptation and Compatible Solute Biosynthesis of Phototrophic Bacteria as Revealed from Genome Analyses.</title>
        <authorList>
            <person name="Imhoff J.F."/>
            <person name="Rahn T."/>
            <person name="Kunzel S."/>
            <person name="Keller A."/>
            <person name="Neulinger S.C."/>
        </authorList>
    </citation>
    <scope>NUCLEOTIDE SEQUENCE</scope>
    <source>
        <strain evidence="2">LMG 28126</strain>
    </source>
</reference>